<dbReference type="Gene3D" id="3.10.490.10">
    <property type="entry name" value="Gamma-glutamyl cyclotransferase-like"/>
    <property type="match status" value="1"/>
</dbReference>
<dbReference type="GO" id="GO:0003839">
    <property type="term" value="F:gamma-glutamylcyclotransferase activity"/>
    <property type="evidence" value="ECO:0007669"/>
    <property type="project" value="InterPro"/>
</dbReference>
<geneLocation type="plasmid" evidence="4 5">
    <name>pUW774mp</name>
</geneLocation>
<name>A0AA92JWC0_RALSL</name>
<evidence type="ECO:0000313" key="4">
    <source>
        <dbReference type="EMBL" id="QOK98612.1"/>
    </source>
</evidence>
<feature type="binding site" evidence="3">
    <location>
        <begin position="6"/>
        <end position="11"/>
    </location>
    <ligand>
        <name>substrate</name>
    </ligand>
</feature>
<keyword evidence="1" id="KW-0456">Lyase</keyword>
<dbReference type="Proteomes" id="UP000593970">
    <property type="component" value="Plasmid pUW774mp"/>
</dbReference>
<evidence type="ECO:0000256" key="2">
    <source>
        <dbReference type="PIRSR" id="PIRSR617939-1"/>
    </source>
</evidence>
<evidence type="ECO:0000313" key="5">
    <source>
        <dbReference type="Proteomes" id="UP000593970"/>
    </source>
</evidence>
<dbReference type="InterPro" id="IPR036568">
    <property type="entry name" value="GGCT-like_sf"/>
</dbReference>
<accession>A0AA92JWC0</accession>
<feature type="active site" description="Proton acceptor" evidence="2">
    <location>
        <position position="86"/>
    </location>
</feature>
<gene>
    <name evidence="4" type="ORF">HF909_19310</name>
</gene>
<reference evidence="5" key="1">
    <citation type="submission" date="2020-04" db="EMBL/GenBank/DDBJ databases">
        <title>Ralstonia solanacearum UW576, UW763, UW773, and UW774.</title>
        <authorList>
            <person name="Steidl O."/>
            <person name="Truchon A."/>
            <person name="Allen C."/>
        </authorList>
    </citation>
    <scope>NUCLEOTIDE SEQUENCE [LARGE SCALE GENOMIC DNA]</scope>
    <source>
        <strain evidence="5">UW774</strain>
        <plasmid evidence="5">pUW774mp</plasmid>
    </source>
</reference>
<dbReference type="InterPro" id="IPR017939">
    <property type="entry name" value="G-Glutamylcylcotransferase"/>
</dbReference>
<dbReference type="Pfam" id="PF13772">
    <property type="entry name" value="AIG2_2"/>
    <property type="match status" value="1"/>
</dbReference>
<proteinExistence type="predicted"/>
<dbReference type="EMBL" id="CP051170">
    <property type="protein sequence ID" value="QOK98612.1"/>
    <property type="molecule type" value="Genomic_DNA"/>
</dbReference>
<dbReference type="PANTHER" id="PTHR12935:SF0">
    <property type="entry name" value="GAMMA-GLUTAMYLCYCLOTRANSFERASE"/>
    <property type="match status" value="1"/>
</dbReference>
<sequence length="156" mass="17406">MSQIYYFAYGSNMSRSRLTERLSRYGETLLERRRGVLDGYRLAFNKVSSKLDWVGFANIVAAAGACVEGTLNAMHPRALDALDAIELVPHHYRRASVLVVDATTGTLIPAFTYVANPDMVRPNLKPTRDYLAHLLAADDVLPVTYLDDVRAVECWA</sequence>
<dbReference type="PANTHER" id="PTHR12935">
    <property type="entry name" value="GAMMA-GLUTAMYLCYCLOTRANSFERASE"/>
    <property type="match status" value="1"/>
</dbReference>
<dbReference type="SUPFAM" id="SSF110857">
    <property type="entry name" value="Gamma-glutamyl cyclotransferase-like"/>
    <property type="match status" value="1"/>
</dbReference>
<evidence type="ECO:0000256" key="1">
    <source>
        <dbReference type="ARBA" id="ARBA00023239"/>
    </source>
</evidence>
<keyword evidence="4" id="KW-0614">Plasmid</keyword>
<dbReference type="InterPro" id="IPR013024">
    <property type="entry name" value="GGCT-like"/>
</dbReference>
<dbReference type="CDD" id="cd06661">
    <property type="entry name" value="GGCT_like"/>
    <property type="match status" value="1"/>
</dbReference>
<dbReference type="AlphaFoldDB" id="A0AA92JWC0"/>
<evidence type="ECO:0000256" key="3">
    <source>
        <dbReference type="PIRSR" id="PIRSR617939-2"/>
    </source>
</evidence>
<organism evidence="4 5">
    <name type="scientific">Ralstonia solanacearum</name>
    <name type="common">Pseudomonas solanacearum</name>
    <dbReference type="NCBI Taxonomy" id="305"/>
    <lineage>
        <taxon>Bacteria</taxon>
        <taxon>Pseudomonadati</taxon>
        <taxon>Pseudomonadota</taxon>
        <taxon>Betaproteobacteria</taxon>
        <taxon>Burkholderiales</taxon>
        <taxon>Burkholderiaceae</taxon>
        <taxon>Ralstonia</taxon>
        <taxon>Ralstonia solanacearum species complex</taxon>
    </lineage>
</organism>
<protein>
    <submittedName>
        <fullName evidence="4">Gamma-glutamylcyclotransferase</fullName>
    </submittedName>
</protein>